<dbReference type="Proteomes" id="UP001143474">
    <property type="component" value="Unassembled WGS sequence"/>
</dbReference>
<dbReference type="PANTHER" id="PTHR46082:SF6">
    <property type="entry name" value="AAA+ ATPASE DOMAIN-CONTAINING PROTEIN-RELATED"/>
    <property type="match status" value="1"/>
</dbReference>
<dbReference type="Gene3D" id="1.25.40.10">
    <property type="entry name" value="Tetratricopeptide repeat domain"/>
    <property type="match status" value="2"/>
</dbReference>
<evidence type="ECO:0000259" key="6">
    <source>
        <dbReference type="Pfam" id="PF04542"/>
    </source>
</evidence>
<dbReference type="GO" id="GO:0016987">
    <property type="term" value="F:sigma factor activity"/>
    <property type="evidence" value="ECO:0007669"/>
    <property type="project" value="UniProtKB-KW"/>
</dbReference>
<comment type="similarity">
    <text evidence="1">Belongs to the sigma-70 factor family. ECF subfamily.</text>
</comment>
<feature type="region of interest" description="Disordered" evidence="5">
    <location>
        <begin position="1"/>
        <end position="31"/>
    </location>
</feature>
<dbReference type="NCBIfam" id="TIGR02937">
    <property type="entry name" value="sigma70-ECF"/>
    <property type="match status" value="1"/>
</dbReference>
<feature type="domain" description="RNA polymerase sigma factor 70 region 4 type 2" evidence="7">
    <location>
        <begin position="280"/>
        <end position="324"/>
    </location>
</feature>
<dbReference type="CDD" id="cd06171">
    <property type="entry name" value="Sigma70_r4"/>
    <property type="match status" value="1"/>
</dbReference>
<dbReference type="Pfam" id="PF04542">
    <property type="entry name" value="Sigma70_r2"/>
    <property type="match status" value="1"/>
</dbReference>
<evidence type="ECO:0000256" key="2">
    <source>
        <dbReference type="ARBA" id="ARBA00023015"/>
    </source>
</evidence>
<feature type="compositionally biased region" description="Basic and acidic residues" evidence="5">
    <location>
        <begin position="8"/>
        <end position="31"/>
    </location>
</feature>
<keyword evidence="3" id="KW-0731">Sigma factor</keyword>
<reference evidence="8" key="1">
    <citation type="journal article" date="2014" name="Int. J. Syst. Evol. Microbiol.">
        <title>Complete genome sequence of Corynebacterium casei LMG S-19264T (=DSM 44701T), isolated from a smear-ripened cheese.</title>
        <authorList>
            <consortium name="US DOE Joint Genome Institute (JGI-PGF)"/>
            <person name="Walter F."/>
            <person name="Albersmeier A."/>
            <person name="Kalinowski J."/>
            <person name="Ruckert C."/>
        </authorList>
    </citation>
    <scope>NUCLEOTIDE SEQUENCE</scope>
    <source>
        <strain evidence="8">VKM Ac-2007</strain>
    </source>
</reference>
<dbReference type="SUPFAM" id="SSF48452">
    <property type="entry name" value="TPR-like"/>
    <property type="match status" value="1"/>
</dbReference>
<protein>
    <recommendedName>
        <fullName evidence="10">Tetratricopeptide repeat protein</fullName>
    </recommendedName>
</protein>
<organism evidence="8 9">
    <name type="scientific">Streptosporangium carneum</name>
    <dbReference type="NCBI Taxonomy" id="47481"/>
    <lineage>
        <taxon>Bacteria</taxon>
        <taxon>Bacillati</taxon>
        <taxon>Actinomycetota</taxon>
        <taxon>Actinomycetes</taxon>
        <taxon>Streptosporangiales</taxon>
        <taxon>Streptosporangiaceae</taxon>
        <taxon>Streptosporangium</taxon>
    </lineage>
</organism>
<dbReference type="GO" id="GO:0003677">
    <property type="term" value="F:DNA binding"/>
    <property type="evidence" value="ECO:0007669"/>
    <property type="project" value="InterPro"/>
</dbReference>
<dbReference type="PANTHER" id="PTHR46082">
    <property type="entry name" value="ATP/GTP-BINDING PROTEIN-RELATED"/>
    <property type="match status" value="1"/>
</dbReference>
<evidence type="ECO:0000313" key="9">
    <source>
        <dbReference type="Proteomes" id="UP001143474"/>
    </source>
</evidence>
<accession>A0A9W6MBR7</accession>
<dbReference type="Pfam" id="PF13424">
    <property type="entry name" value="TPR_12"/>
    <property type="match status" value="1"/>
</dbReference>
<comment type="caution">
    <text evidence="8">The sequence shown here is derived from an EMBL/GenBank/DDBJ whole genome shotgun (WGS) entry which is preliminary data.</text>
</comment>
<dbReference type="Gene3D" id="1.10.1740.10">
    <property type="match status" value="1"/>
</dbReference>
<dbReference type="InterPro" id="IPR013324">
    <property type="entry name" value="RNA_pol_sigma_r3/r4-like"/>
</dbReference>
<dbReference type="InterPro" id="IPR007627">
    <property type="entry name" value="RNA_pol_sigma70_r2"/>
</dbReference>
<keyword evidence="4" id="KW-0804">Transcription</keyword>
<gene>
    <name evidence="8" type="ORF">GCM10017600_18160</name>
</gene>
<dbReference type="SUPFAM" id="SSF88946">
    <property type="entry name" value="Sigma2 domain of RNA polymerase sigma factors"/>
    <property type="match status" value="1"/>
</dbReference>
<dbReference type="InterPro" id="IPR014284">
    <property type="entry name" value="RNA_pol_sigma-70_dom"/>
</dbReference>
<sequence>MSASKSTVDLRKQKLAEHERTLGPDHPDTRAARDDLARAQRAMEQREQAIPLLERILTHRRRTLGPDHPDTRVAHDTLTRAYLATGRTKQVIPLLEETLTDRRRTLGPDHPEILAAHDDLARACWTVEREERAVPSHRRVLTGLTRMLGVEHPAARARRKELRHARLFRQSTSSSVSEAILAHQPDLIRLALALVGARRTAEDVVQDAFVALHRRWDRLTDYDQVLPCLRTAVLRRCRAVRRRQAVTRRFTGDQEAPFWSPWAASPLDETHREVFLAVYALPRRRREAVVLRYYLDLPESDIAEVMRISRATVATTLSRALKTLAAKLEGNR</sequence>
<evidence type="ECO:0000256" key="4">
    <source>
        <dbReference type="ARBA" id="ARBA00023163"/>
    </source>
</evidence>
<dbReference type="InterPro" id="IPR053137">
    <property type="entry name" value="NLR-like"/>
</dbReference>
<dbReference type="GO" id="GO:0006352">
    <property type="term" value="P:DNA-templated transcription initiation"/>
    <property type="evidence" value="ECO:0007669"/>
    <property type="project" value="InterPro"/>
</dbReference>
<dbReference type="InterPro" id="IPR036388">
    <property type="entry name" value="WH-like_DNA-bd_sf"/>
</dbReference>
<evidence type="ECO:0000256" key="3">
    <source>
        <dbReference type="ARBA" id="ARBA00023082"/>
    </source>
</evidence>
<dbReference type="EMBL" id="BSEV01000002">
    <property type="protein sequence ID" value="GLK08411.1"/>
    <property type="molecule type" value="Genomic_DNA"/>
</dbReference>
<dbReference type="Pfam" id="PF08281">
    <property type="entry name" value="Sigma70_r4_2"/>
    <property type="match status" value="1"/>
</dbReference>
<dbReference type="AlphaFoldDB" id="A0A9W6MBR7"/>
<dbReference type="RefSeq" id="WP_344929491.1">
    <property type="nucleotide sequence ID" value="NZ_BAAAVD010000044.1"/>
</dbReference>
<feature type="domain" description="RNA polymerase sigma-70 region 2" evidence="6">
    <location>
        <begin position="181"/>
        <end position="221"/>
    </location>
</feature>
<reference evidence="8" key="2">
    <citation type="submission" date="2023-01" db="EMBL/GenBank/DDBJ databases">
        <authorList>
            <person name="Sun Q."/>
            <person name="Evtushenko L."/>
        </authorList>
    </citation>
    <scope>NUCLEOTIDE SEQUENCE</scope>
    <source>
        <strain evidence="8">VKM Ac-2007</strain>
    </source>
</reference>
<dbReference type="InterPro" id="IPR011990">
    <property type="entry name" value="TPR-like_helical_dom_sf"/>
</dbReference>
<evidence type="ECO:0008006" key="10">
    <source>
        <dbReference type="Google" id="ProtNLM"/>
    </source>
</evidence>
<keyword evidence="9" id="KW-1185">Reference proteome</keyword>
<proteinExistence type="inferred from homology"/>
<evidence type="ECO:0000313" key="8">
    <source>
        <dbReference type="EMBL" id="GLK08411.1"/>
    </source>
</evidence>
<evidence type="ECO:0000256" key="1">
    <source>
        <dbReference type="ARBA" id="ARBA00010641"/>
    </source>
</evidence>
<dbReference type="InterPro" id="IPR013325">
    <property type="entry name" value="RNA_pol_sigma_r2"/>
</dbReference>
<dbReference type="SUPFAM" id="SSF88659">
    <property type="entry name" value="Sigma3 and sigma4 domains of RNA polymerase sigma factors"/>
    <property type="match status" value="1"/>
</dbReference>
<keyword evidence="2" id="KW-0805">Transcription regulation</keyword>
<dbReference type="Gene3D" id="1.10.10.10">
    <property type="entry name" value="Winged helix-like DNA-binding domain superfamily/Winged helix DNA-binding domain"/>
    <property type="match status" value="1"/>
</dbReference>
<evidence type="ECO:0000259" key="7">
    <source>
        <dbReference type="Pfam" id="PF08281"/>
    </source>
</evidence>
<name>A0A9W6MBR7_9ACTN</name>
<evidence type="ECO:0000256" key="5">
    <source>
        <dbReference type="SAM" id="MobiDB-lite"/>
    </source>
</evidence>
<dbReference type="InterPro" id="IPR013249">
    <property type="entry name" value="RNA_pol_sigma70_r4_t2"/>
</dbReference>